<feature type="repeat" description="WD" evidence="8">
    <location>
        <begin position="179"/>
        <end position="212"/>
    </location>
</feature>
<dbReference type="Pfam" id="PF00400">
    <property type="entry name" value="WD40"/>
    <property type="match status" value="6"/>
</dbReference>
<dbReference type="InterPro" id="IPR016024">
    <property type="entry name" value="ARM-type_fold"/>
</dbReference>
<dbReference type="GO" id="GO:0005737">
    <property type="term" value="C:cytoplasm"/>
    <property type="evidence" value="ECO:0007669"/>
    <property type="project" value="UniProtKB-SubCell"/>
</dbReference>
<dbReference type="InterPro" id="IPR011989">
    <property type="entry name" value="ARM-like"/>
</dbReference>
<dbReference type="InterPro" id="IPR015155">
    <property type="entry name" value="PFU"/>
</dbReference>
<evidence type="ECO:0000313" key="12">
    <source>
        <dbReference type="Proteomes" id="UP000193719"/>
    </source>
</evidence>
<dbReference type="PRINTS" id="PR00320">
    <property type="entry name" value="GPROTEINBRPT"/>
</dbReference>
<evidence type="ECO:0000259" key="10">
    <source>
        <dbReference type="PROSITE" id="PS51396"/>
    </source>
</evidence>
<dbReference type="EMBL" id="MCFH01000009">
    <property type="protein sequence ID" value="ORX55471.1"/>
    <property type="molecule type" value="Genomic_DNA"/>
</dbReference>
<dbReference type="Gene3D" id="1.25.10.10">
    <property type="entry name" value="Leucine-rich Repeat Variant"/>
    <property type="match status" value="1"/>
</dbReference>
<keyword evidence="4" id="KW-0963">Cytoplasm</keyword>
<dbReference type="Proteomes" id="UP000193719">
    <property type="component" value="Unassembled WGS sequence"/>
</dbReference>
<evidence type="ECO:0000256" key="6">
    <source>
        <dbReference type="ARBA" id="ARBA00022737"/>
    </source>
</evidence>
<evidence type="ECO:0000313" key="11">
    <source>
        <dbReference type="EMBL" id="ORX55471.1"/>
    </source>
</evidence>
<dbReference type="Gene3D" id="2.130.10.10">
    <property type="entry name" value="YVTN repeat-like/Quinoprotein amine dehydrogenase"/>
    <property type="match status" value="1"/>
</dbReference>
<dbReference type="GO" id="GO:0010992">
    <property type="term" value="P:ubiquitin recycling"/>
    <property type="evidence" value="ECO:0007669"/>
    <property type="project" value="TreeGrafter"/>
</dbReference>
<dbReference type="InterPro" id="IPR038122">
    <property type="entry name" value="PFU_sf"/>
</dbReference>
<dbReference type="STRING" id="1754191.A0A1Y1VI59"/>
<dbReference type="SMART" id="SM00320">
    <property type="entry name" value="WD40"/>
    <property type="match status" value="7"/>
</dbReference>
<comment type="similarity">
    <text evidence="3">Belongs to the WD repeat PLAP family.</text>
</comment>
<accession>A0A1Y1VI59</accession>
<evidence type="ECO:0000256" key="7">
    <source>
        <dbReference type="ARBA" id="ARBA00023242"/>
    </source>
</evidence>
<reference evidence="11 12" key="2">
    <citation type="submission" date="2016-08" db="EMBL/GenBank/DDBJ databases">
        <title>Pervasive Adenine N6-methylation of Active Genes in Fungi.</title>
        <authorList>
            <consortium name="DOE Joint Genome Institute"/>
            <person name="Mondo S.J."/>
            <person name="Dannebaum R.O."/>
            <person name="Kuo R.C."/>
            <person name="Labutti K."/>
            <person name="Haridas S."/>
            <person name="Kuo A."/>
            <person name="Salamov A."/>
            <person name="Ahrendt S.R."/>
            <person name="Lipzen A."/>
            <person name="Sullivan W."/>
            <person name="Andreopoulos W.B."/>
            <person name="Clum A."/>
            <person name="Lindquist E."/>
            <person name="Daum C."/>
            <person name="Ramamoorthy G.K."/>
            <person name="Gryganskyi A."/>
            <person name="Culley D."/>
            <person name="Magnuson J.K."/>
            <person name="James T.Y."/>
            <person name="O'Malley M.A."/>
            <person name="Stajich J.E."/>
            <person name="Spatafora J.W."/>
            <person name="Visel A."/>
            <person name="Grigoriev I.V."/>
        </authorList>
    </citation>
    <scope>NUCLEOTIDE SEQUENCE [LARGE SCALE GENOMIC DNA]</scope>
    <source>
        <strain evidence="12">finn</strain>
    </source>
</reference>
<name>A0A1Y1VI59_9FUNG</name>
<evidence type="ECO:0000259" key="9">
    <source>
        <dbReference type="PROSITE" id="PS51394"/>
    </source>
</evidence>
<comment type="subcellular location">
    <subcellularLocation>
        <location evidence="2">Cytoplasm</location>
    </subcellularLocation>
    <subcellularLocation>
        <location evidence="1">Nucleus</location>
    </subcellularLocation>
</comment>
<dbReference type="InterPro" id="IPR036322">
    <property type="entry name" value="WD40_repeat_dom_sf"/>
</dbReference>
<evidence type="ECO:0000256" key="3">
    <source>
        <dbReference type="ARBA" id="ARBA00008495"/>
    </source>
</evidence>
<keyword evidence="12" id="KW-1185">Reference proteome</keyword>
<organism evidence="11 12">
    <name type="scientific">Piromyces finnis</name>
    <dbReference type="NCBI Taxonomy" id="1754191"/>
    <lineage>
        <taxon>Eukaryota</taxon>
        <taxon>Fungi</taxon>
        <taxon>Fungi incertae sedis</taxon>
        <taxon>Chytridiomycota</taxon>
        <taxon>Chytridiomycota incertae sedis</taxon>
        <taxon>Neocallimastigomycetes</taxon>
        <taxon>Neocallimastigales</taxon>
        <taxon>Neocallimastigaceae</taxon>
        <taxon>Piromyces</taxon>
    </lineage>
</organism>
<dbReference type="OrthoDB" id="10265988at2759"/>
<dbReference type="PROSITE" id="PS50082">
    <property type="entry name" value="WD_REPEATS_2"/>
    <property type="match status" value="5"/>
</dbReference>
<proteinExistence type="inferred from homology"/>
<dbReference type="GO" id="GO:0043161">
    <property type="term" value="P:proteasome-mediated ubiquitin-dependent protein catabolic process"/>
    <property type="evidence" value="ECO:0007669"/>
    <property type="project" value="TreeGrafter"/>
</dbReference>
<protein>
    <submittedName>
        <fullName evidence="11">PFU-domain-containing protein</fullName>
    </submittedName>
</protein>
<evidence type="ECO:0000256" key="2">
    <source>
        <dbReference type="ARBA" id="ARBA00004496"/>
    </source>
</evidence>
<feature type="domain" description="PFU" evidence="9">
    <location>
        <begin position="355"/>
        <end position="447"/>
    </location>
</feature>
<keyword evidence="5 8" id="KW-0853">WD repeat</keyword>
<dbReference type="GO" id="GO:0005634">
    <property type="term" value="C:nucleus"/>
    <property type="evidence" value="ECO:0007669"/>
    <property type="project" value="UniProtKB-SubCell"/>
</dbReference>
<dbReference type="Pfam" id="PF08324">
    <property type="entry name" value="PUL"/>
    <property type="match status" value="1"/>
</dbReference>
<gene>
    <name evidence="11" type="ORF">BCR36DRAFT_281752</name>
</gene>
<keyword evidence="7" id="KW-0539">Nucleus</keyword>
<dbReference type="FunFam" id="2.130.10.10:FF:000175">
    <property type="entry name" value="Phospholipase A-2-activating protein"/>
    <property type="match status" value="1"/>
</dbReference>
<feature type="repeat" description="WD" evidence="8">
    <location>
        <begin position="10"/>
        <end position="41"/>
    </location>
</feature>
<evidence type="ECO:0000256" key="4">
    <source>
        <dbReference type="ARBA" id="ARBA00022490"/>
    </source>
</evidence>
<dbReference type="PANTHER" id="PTHR19849:SF0">
    <property type="entry name" value="PHOSPHOLIPASE A-2-ACTIVATING PROTEIN"/>
    <property type="match status" value="1"/>
</dbReference>
<dbReference type="AlphaFoldDB" id="A0A1Y1VI59"/>
<dbReference type="PROSITE" id="PS51396">
    <property type="entry name" value="PUL"/>
    <property type="match status" value="1"/>
</dbReference>
<dbReference type="InterPro" id="IPR020472">
    <property type="entry name" value="WD40_PAC1"/>
</dbReference>
<dbReference type="CDD" id="cd00200">
    <property type="entry name" value="WD40"/>
    <property type="match status" value="1"/>
</dbReference>
<dbReference type="SUPFAM" id="SSF50978">
    <property type="entry name" value="WD40 repeat-like"/>
    <property type="match status" value="1"/>
</dbReference>
<dbReference type="InterPro" id="IPR013535">
    <property type="entry name" value="PUL_dom"/>
</dbReference>
<dbReference type="InterPro" id="IPR001680">
    <property type="entry name" value="WD40_rpt"/>
</dbReference>
<sequence>MESYKLSANLMGHNLDVRGIDYDQNNNIVSASRDSTVISWKKNIDNTYEPEFNYAFHKGYVICLYYLKPNSQYPKGLILSGGVDKTINVFEPESTEPLYILIGHDNTVSSISSTPDGSIISGSWDNTAKIWKNWNCQYTLKGHTLAIWAVLGLSDNKVLTASADKSIKLWENDKCLHTFVGHADCVRGLASISDNKFVSCSNDGSLRIWDINGDCLNELYSHTAFVYCVKYNAITDEIISCGEDRTIKIWKDNECKQTISHPAVSVWCVQVLQNGDIVSGASDNVIRVFTRSTERLASDELIKQFEDSVSNFAVASDGSNIDKNEIKDKSFLDTPGKKDGQVAMIKNGKDVEAYQWSNTDQKWIKVGVVVSTSSNKTLFEGKEYDYVFDIDIGDGSILRLPYNATENPYQAAQEFIWKHELSQDFLDQIAMFIINNSKPVVLDQNTTKSTAATPFTSSRYVPGGDNNSYNSTAATPFTCNLTYNLVMIDGYTIFKVGDAVKIISKIIEFNDKIKIEIPEKSLNDDDINTLSELNTMFENPSVESFKKVFNQKHINTIKKICIEWPVNYRFPCIDLLRMCSIYTAQPIQDNNKEFIIELLKSNFSVSSKDISNESNKFSVNCRMFILRFISNLFASKIGRDFINENINLIIDCIEKTANDNSNKFFKFALITTILNFTVLIKGTDDYEHAFQLLELLNNAMENETFSDNQFRIGIAVGNLLHYYPSMKEAASLLNNVSSIISLYKQSADEKVKDVAMELKQLL</sequence>
<reference evidence="11 12" key="1">
    <citation type="submission" date="2016-08" db="EMBL/GenBank/DDBJ databases">
        <title>Genomes of anaerobic fungi encode conserved fungal cellulosomes for biomass hydrolysis.</title>
        <authorList>
            <consortium name="DOE Joint Genome Institute"/>
            <person name="Haitjema C.H."/>
            <person name="Gilmore S.P."/>
            <person name="Henske J.K."/>
            <person name="Solomon K.V."/>
            <person name="De Groot R."/>
            <person name="Kuo A."/>
            <person name="Mondo S.J."/>
            <person name="Salamov A.A."/>
            <person name="Labutti K."/>
            <person name="Zhao Z."/>
            <person name="Chiniquy J."/>
            <person name="Barry K."/>
            <person name="Brewer H.M."/>
            <person name="Purvine S.O."/>
            <person name="Wright A.T."/>
            <person name="Boxma B."/>
            <person name="Van Alen T."/>
            <person name="Hackstein J.H."/>
            <person name="Baker S.E."/>
            <person name="Grigoriev I.V."/>
            <person name="O'Malley M.A."/>
        </authorList>
    </citation>
    <scope>NUCLEOTIDE SEQUENCE [LARGE SCALE GENOMIC DNA]</scope>
    <source>
        <strain evidence="12">finn</strain>
    </source>
</reference>
<evidence type="ECO:0000256" key="1">
    <source>
        <dbReference type="ARBA" id="ARBA00004123"/>
    </source>
</evidence>
<dbReference type="GO" id="GO:0043130">
    <property type="term" value="F:ubiquitin binding"/>
    <property type="evidence" value="ECO:0007669"/>
    <property type="project" value="TreeGrafter"/>
</dbReference>
<evidence type="ECO:0000256" key="8">
    <source>
        <dbReference type="PROSITE-ProRule" id="PRU00221"/>
    </source>
</evidence>
<dbReference type="Pfam" id="PF09070">
    <property type="entry name" value="PFU"/>
    <property type="match status" value="1"/>
</dbReference>
<feature type="repeat" description="WD" evidence="8">
    <location>
        <begin position="140"/>
        <end position="171"/>
    </location>
</feature>
<evidence type="ECO:0000256" key="5">
    <source>
        <dbReference type="ARBA" id="ARBA00022574"/>
    </source>
</evidence>
<dbReference type="SUPFAM" id="SSF48371">
    <property type="entry name" value="ARM repeat"/>
    <property type="match status" value="1"/>
</dbReference>
<feature type="repeat" description="WD" evidence="8">
    <location>
        <begin position="101"/>
        <end position="132"/>
    </location>
</feature>
<comment type="caution">
    <text evidence="11">The sequence shown here is derived from an EMBL/GenBank/DDBJ whole genome shotgun (WGS) entry which is preliminary data.</text>
</comment>
<feature type="domain" description="PUL" evidence="10">
    <location>
        <begin position="484"/>
        <end position="761"/>
    </location>
</feature>
<dbReference type="Gene3D" id="3.10.20.870">
    <property type="entry name" value="PFU (PLAA family ubiquitin binding), C-terminal domain"/>
    <property type="match status" value="1"/>
</dbReference>
<keyword evidence="6" id="KW-0677">Repeat</keyword>
<dbReference type="PROSITE" id="PS51394">
    <property type="entry name" value="PFU"/>
    <property type="match status" value="1"/>
</dbReference>
<feature type="repeat" description="WD" evidence="8">
    <location>
        <begin position="219"/>
        <end position="251"/>
    </location>
</feature>
<dbReference type="PANTHER" id="PTHR19849">
    <property type="entry name" value="PHOSPHOLIPASE A-2-ACTIVATING PROTEIN"/>
    <property type="match status" value="1"/>
</dbReference>
<dbReference type="InterPro" id="IPR015943">
    <property type="entry name" value="WD40/YVTN_repeat-like_dom_sf"/>
</dbReference>
<dbReference type="PROSITE" id="PS50294">
    <property type="entry name" value="WD_REPEATS_REGION"/>
    <property type="match status" value="3"/>
</dbReference>